<dbReference type="InterPro" id="IPR003439">
    <property type="entry name" value="ABC_transporter-like_ATP-bd"/>
</dbReference>
<evidence type="ECO:0000313" key="8">
    <source>
        <dbReference type="Proteomes" id="UP000002027"/>
    </source>
</evidence>
<dbReference type="GO" id="GO:0016887">
    <property type="term" value="F:ATP hydrolysis activity"/>
    <property type="evidence" value="ECO:0007669"/>
    <property type="project" value="InterPro"/>
</dbReference>
<dbReference type="STRING" id="479434.Sthe_0908"/>
<protein>
    <submittedName>
        <fullName evidence="7">ABC transporter related protein</fullName>
    </submittedName>
</protein>
<dbReference type="PANTHER" id="PTHR43335">
    <property type="entry name" value="ABC TRANSPORTER, ATP-BINDING PROTEIN"/>
    <property type="match status" value="1"/>
</dbReference>
<evidence type="ECO:0000256" key="4">
    <source>
        <dbReference type="ARBA" id="ARBA00022840"/>
    </source>
</evidence>
<dbReference type="GO" id="GO:0005524">
    <property type="term" value="F:ATP binding"/>
    <property type="evidence" value="ECO:0007669"/>
    <property type="project" value="UniProtKB-KW"/>
</dbReference>
<dbReference type="FunCoup" id="D1C278">
    <property type="interactions" value="423"/>
</dbReference>
<dbReference type="Proteomes" id="UP000002027">
    <property type="component" value="Chromosome 1"/>
</dbReference>
<gene>
    <name evidence="7" type="ordered locus">Sthe_0908</name>
</gene>
<evidence type="ECO:0000256" key="5">
    <source>
        <dbReference type="SAM" id="MobiDB-lite"/>
    </source>
</evidence>
<sequence length="324" mass="34970">MVQAVAPDRTRSSASVAERPPVLRATGLRKRYGNHDAVRGVSFTVHAGEVYGFLGPNGSGKSTTIAMILGLVEPTEGTIDLFGLGPERRGEALSRVGAIIERPTFYPYLSGFDNLSVLAALRGGIPSRRIHEVLELVGLSEAGKKPFGKYSLGMKQRLGIAWTLIHDPELIILDEPTNGLDPAGMMEVRHLILRLSEAGKTIFLSSHLLNEVEQVCDRVAILRRGEVVLEGSVAELTARGQQTLVRVDDPLRATDILRNLPVVQHVEERDGALIVRATDGERAALTAALVQAGVAVEEVRPVGNTLEEAFLEITGELGSEVRRG</sequence>
<dbReference type="AlphaFoldDB" id="D1C278"/>
<dbReference type="InParanoid" id="D1C278"/>
<dbReference type="RefSeq" id="WP_012871392.1">
    <property type="nucleotide sequence ID" value="NC_013523.1"/>
</dbReference>
<keyword evidence="4" id="KW-0067">ATP-binding</keyword>
<evidence type="ECO:0000256" key="1">
    <source>
        <dbReference type="ARBA" id="ARBA00005417"/>
    </source>
</evidence>
<comment type="similarity">
    <text evidence="1">Belongs to the ABC transporter superfamily.</text>
</comment>
<evidence type="ECO:0000256" key="3">
    <source>
        <dbReference type="ARBA" id="ARBA00022741"/>
    </source>
</evidence>
<name>D1C278_SPHTD</name>
<organism evidence="7 8">
    <name type="scientific">Sphaerobacter thermophilus (strain ATCC 49802 / DSM 20745 / KCCM 41009 / NCIMB 13125 / S 6022)</name>
    <dbReference type="NCBI Taxonomy" id="479434"/>
    <lineage>
        <taxon>Bacteria</taxon>
        <taxon>Pseudomonadati</taxon>
        <taxon>Thermomicrobiota</taxon>
        <taxon>Thermomicrobia</taxon>
        <taxon>Sphaerobacterales</taxon>
        <taxon>Sphaerobacterineae</taxon>
        <taxon>Sphaerobacteraceae</taxon>
        <taxon>Sphaerobacter</taxon>
    </lineage>
</organism>
<evidence type="ECO:0000259" key="6">
    <source>
        <dbReference type="PROSITE" id="PS50893"/>
    </source>
</evidence>
<dbReference type="SMART" id="SM00382">
    <property type="entry name" value="AAA"/>
    <property type="match status" value="1"/>
</dbReference>
<dbReference type="InterPro" id="IPR027417">
    <property type="entry name" value="P-loop_NTPase"/>
</dbReference>
<dbReference type="PROSITE" id="PS50893">
    <property type="entry name" value="ABC_TRANSPORTER_2"/>
    <property type="match status" value="1"/>
</dbReference>
<dbReference type="eggNOG" id="COG1131">
    <property type="taxonomic scope" value="Bacteria"/>
</dbReference>
<dbReference type="OrthoDB" id="9804819at2"/>
<feature type="region of interest" description="Disordered" evidence="5">
    <location>
        <begin position="1"/>
        <end position="20"/>
    </location>
</feature>
<dbReference type="KEGG" id="sti:Sthe_0908"/>
<dbReference type="SUPFAM" id="SSF52540">
    <property type="entry name" value="P-loop containing nucleoside triphosphate hydrolases"/>
    <property type="match status" value="1"/>
</dbReference>
<dbReference type="InterPro" id="IPR003593">
    <property type="entry name" value="AAA+_ATPase"/>
</dbReference>
<keyword evidence="2" id="KW-0813">Transport</keyword>
<dbReference type="EMBL" id="CP001823">
    <property type="protein sequence ID" value="ACZ38345.1"/>
    <property type="molecule type" value="Genomic_DNA"/>
</dbReference>
<dbReference type="HOGENOM" id="CLU_000604_1_2_0"/>
<reference evidence="7 8" key="2">
    <citation type="journal article" date="2010" name="Stand. Genomic Sci.">
        <title>Complete genome sequence of Desulfohalobium retbaense type strain (HR(100)).</title>
        <authorList>
            <person name="Spring S."/>
            <person name="Nolan M."/>
            <person name="Lapidus A."/>
            <person name="Glavina Del Rio T."/>
            <person name="Copeland A."/>
            <person name="Tice H."/>
            <person name="Cheng J.F."/>
            <person name="Lucas S."/>
            <person name="Land M."/>
            <person name="Chen F."/>
            <person name="Bruce D."/>
            <person name="Goodwin L."/>
            <person name="Pitluck S."/>
            <person name="Ivanova N."/>
            <person name="Mavromatis K."/>
            <person name="Mikhailova N."/>
            <person name="Pati A."/>
            <person name="Chen A."/>
            <person name="Palaniappan K."/>
            <person name="Hauser L."/>
            <person name="Chang Y.J."/>
            <person name="Jeffries C.D."/>
            <person name="Munk C."/>
            <person name="Kiss H."/>
            <person name="Chain P."/>
            <person name="Han C."/>
            <person name="Brettin T."/>
            <person name="Detter J.C."/>
            <person name="Schuler E."/>
            <person name="Goker M."/>
            <person name="Rohde M."/>
            <person name="Bristow J."/>
            <person name="Eisen J.A."/>
            <person name="Markowitz V."/>
            <person name="Hugenholtz P."/>
            <person name="Kyrpides N.C."/>
            <person name="Klenk H.P."/>
        </authorList>
    </citation>
    <scope>NUCLEOTIDE SEQUENCE [LARGE SCALE GENOMIC DNA]</scope>
    <source>
        <strain evidence="8">ATCC 49802 / DSM 20745 / S 6022</strain>
    </source>
</reference>
<feature type="domain" description="ABC transporter" evidence="6">
    <location>
        <begin position="23"/>
        <end position="249"/>
    </location>
</feature>
<dbReference type="PANTHER" id="PTHR43335:SF4">
    <property type="entry name" value="ABC TRANSPORTER, ATP-BINDING PROTEIN"/>
    <property type="match status" value="1"/>
</dbReference>
<evidence type="ECO:0000256" key="2">
    <source>
        <dbReference type="ARBA" id="ARBA00022448"/>
    </source>
</evidence>
<dbReference type="CDD" id="cd03268">
    <property type="entry name" value="ABC_BcrA_bacitracin_resist"/>
    <property type="match status" value="1"/>
</dbReference>
<dbReference type="Pfam" id="PF00005">
    <property type="entry name" value="ABC_tran"/>
    <property type="match status" value="1"/>
</dbReference>
<keyword evidence="8" id="KW-1185">Reference proteome</keyword>
<proteinExistence type="inferred from homology"/>
<keyword evidence="3" id="KW-0547">Nucleotide-binding</keyword>
<reference evidence="8" key="1">
    <citation type="submission" date="2009-11" db="EMBL/GenBank/DDBJ databases">
        <title>The complete chromosome 1 of Sphaerobacter thermophilus DSM 20745.</title>
        <authorList>
            <person name="Lucas S."/>
            <person name="Copeland A."/>
            <person name="Lapidus A."/>
            <person name="Glavina del Rio T."/>
            <person name="Dalin E."/>
            <person name="Tice H."/>
            <person name="Bruce D."/>
            <person name="Goodwin L."/>
            <person name="Pitluck S."/>
            <person name="Kyrpides N."/>
            <person name="Mavromatis K."/>
            <person name="Ivanova N."/>
            <person name="Mikhailova N."/>
            <person name="LaButti K.M."/>
            <person name="Clum A."/>
            <person name="Sun H.I."/>
            <person name="Brettin T."/>
            <person name="Detter J.C."/>
            <person name="Han C."/>
            <person name="Larimer F."/>
            <person name="Land M."/>
            <person name="Hauser L."/>
            <person name="Markowitz V."/>
            <person name="Cheng J.F."/>
            <person name="Hugenholtz P."/>
            <person name="Woyke T."/>
            <person name="Wu D."/>
            <person name="Steenblock K."/>
            <person name="Schneider S."/>
            <person name="Pukall R."/>
            <person name="Goeker M."/>
            <person name="Klenk H.P."/>
            <person name="Eisen J.A."/>
        </authorList>
    </citation>
    <scope>NUCLEOTIDE SEQUENCE [LARGE SCALE GENOMIC DNA]</scope>
    <source>
        <strain evidence="8">ATCC 49802 / DSM 20745 / S 6022</strain>
    </source>
</reference>
<accession>D1C278</accession>
<evidence type="ECO:0000313" key="7">
    <source>
        <dbReference type="EMBL" id="ACZ38345.1"/>
    </source>
</evidence>
<dbReference type="Gene3D" id="3.40.50.300">
    <property type="entry name" value="P-loop containing nucleotide triphosphate hydrolases"/>
    <property type="match status" value="1"/>
</dbReference>